<sequence length="79" mass="8558">MLAVKDGKSISNASVGDTDGQVLNRDVLFGEHADVYQAMLTQYAHDNKIDTSPQTLVAALVEIGAFKLGHVKKLQDLVF</sequence>
<evidence type="ECO:0000313" key="2">
    <source>
        <dbReference type="Proteomes" id="UP000537130"/>
    </source>
</evidence>
<dbReference type="Pfam" id="PF08870">
    <property type="entry name" value="DndE"/>
    <property type="match status" value="1"/>
</dbReference>
<gene>
    <name evidence="1" type="ORF">FHR99_001664</name>
</gene>
<proteinExistence type="predicted"/>
<dbReference type="InterPro" id="IPR014969">
    <property type="entry name" value="DNA_S_DndE"/>
</dbReference>
<accession>A0A7W4W5E4</accession>
<dbReference type="Gene3D" id="1.10.1220.160">
    <property type="entry name" value="DNA sulphur modification protein DndE"/>
    <property type="match status" value="1"/>
</dbReference>
<name>A0A7W4W5E4_9GAMM</name>
<dbReference type="AlphaFoldDB" id="A0A7W4W5E4"/>
<keyword evidence="2" id="KW-1185">Reference proteome</keyword>
<protein>
    <submittedName>
        <fullName evidence="1">Uncharacterized protein</fullName>
    </submittedName>
</protein>
<dbReference type="InterPro" id="IPR038472">
    <property type="entry name" value="DndE_sf"/>
</dbReference>
<reference evidence="1 2" key="1">
    <citation type="submission" date="2020-08" db="EMBL/GenBank/DDBJ databases">
        <title>Genomic Encyclopedia of Type Strains, Phase III (KMG-III): the genomes of soil and plant-associated and newly described type strains.</title>
        <authorList>
            <person name="Whitman W."/>
        </authorList>
    </citation>
    <scope>NUCLEOTIDE SEQUENCE [LARGE SCALE GENOMIC DNA]</scope>
    <source>
        <strain evidence="1 2">CECT 8654</strain>
    </source>
</reference>
<dbReference type="EMBL" id="JACHWY010000001">
    <property type="protein sequence ID" value="MBB3047428.1"/>
    <property type="molecule type" value="Genomic_DNA"/>
</dbReference>
<dbReference type="Proteomes" id="UP000537130">
    <property type="component" value="Unassembled WGS sequence"/>
</dbReference>
<organism evidence="1 2">
    <name type="scientific">Litorivivens lipolytica</name>
    <dbReference type="NCBI Taxonomy" id="1524264"/>
    <lineage>
        <taxon>Bacteria</taxon>
        <taxon>Pseudomonadati</taxon>
        <taxon>Pseudomonadota</taxon>
        <taxon>Gammaproteobacteria</taxon>
        <taxon>Litorivivens</taxon>
    </lineage>
</organism>
<evidence type="ECO:0000313" key="1">
    <source>
        <dbReference type="EMBL" id="MBB3047428.1"/>
    </source>
</evidence>
<comment type="caution">
    <text evidence="1">The sequence shown here is derived from an EMBL/GenBank/DDBJ whole genome shotgun (WGS) entry which is preliminary data.</text>
</comment>